<dbReference type="EMBL" id="CDPU01000040">
    <property type="protein sequence ID" value="CEO54071.1"/>
    <property type="molecule type" value="Genomic_DNA"/>
</dbReference>
<keyword evidence="2 3" id="KW-0040">ANK repeat</keyword>
<feature type="repeat" description="ANK" evidence="3">
    <location>
        <begin position="1366"/>
        <end position="1398"/>
    </location>
</feature>
<accession>A0A0B7KH79</accession>
<dbReference type="PRINTS" id="PR01415">
    <property type="entry name" value="ANKYRIN"/>
</dbReference>
<dbReference type="PROSITE" id="PS50837">
    <property type="entry name" value="NACHT"/>
    <property type="match status" value="1"/>
</dbReference>
<protein>
    <recommendedName>
        <fullName evidence="5">NACHT domain-containing protein</fullName>
    </recommendedName>
</protein>
<feature type="repeat" description="ANK" evidence="3">
    <location>
        <begin position="1309"/>
        <end position="1341"/>
    </location>
</feature>
<dbReference type="Gene3D" id="3.40.50.300">
    <property type="entry name" value="P-loop containing nucleotide triphosphate hydrolases"/>
    <property type="match status" value="1"/>
</dbReference>
<dbReference type="Gene3D" id="1.25.40.20">
    <property type="entry name" value="Ankyrin repeat-containing domain"/>
    <property type="match status" value="4"/>
</dbReference>
<proteinExistence type="predicted"/>
<dbReference type="InterPro" id="IPR027417">
    <property type="entry name" value="P-loop_NTPase"/>
</dbReference>
<dbReference type="InterPro" id="IPR002110">
    <property type="entry name" value="Ankyrin_rpt"/>
</dbReference>
<evidence type="ECO:0000313" key="6">
    <source>
        <dbReference type="EMBL" id="CEO54071.1"/>
    </source>
</evidence>
<dbReference type="Pfam" id="PF24883">
    <property type="entry name" value="NPHP3_N"/>
    <property type="match status" value="1"/>
</dbReference>
<feature type="region of interest" description="Disordered" evidence="4">
    <location>
        <begin position="1064"/>
        <end position="1085"/>
    </location>
</feature>
<evidence type="ECO:0000256" key="2">
    <source>
        <dbReference type="ARBA" id="ARBA00023043"/>
    </source>
</evidence>
<dbReference type="InterPro" id="IPR056884">
    <property type="entry name" value="NPHP3-like_N"/>
</dbReference>
<feature type="repeat" description="ANK" evidence="3">
    <location>
        <begin position="810"/>
        <end position="836"/>
    </location>
</feature>
<dbReference type="SMART" id="SM00248">
    <property type="entry name" value="ANK"/>
    <property type="match status" value="9"/>
</dbReference>
<dbReference type="PANTHER" id="PTHR24173:SF74">
    <property type="entry name" value="ANKYRIN REPEAT DOMAIN-CONTAINING PROTEIN 16"/>
    <property type="match status" value="1"/>
</dbReference>
<name>A0A0B7KH79_BIOOC</name>
<reference evidence="6" key="1">
    <citation type="submission" date="2015-01" db="EMBL/GenBank/DDBJ databases">
        <authorList>
            <person name="Durling Mikael"/>
        </authorList>
    </citation>
    <scope>NUCLEOTIDE SEQUENCE</scope>
</reference>
<evidence type="ECO:0000256" key="1">
    <source>
        <dbReference type="ARBA" id="ARBA00022737"/>
    </source>
</evidence>
<dbReference type="InterPro" id="IPR007111">
    <property type="entry name" value="NACHT_NTPase"/>
</dbReference>
<gene>
    <name evidence="6" type="ORF">BN869_000010129_1</name>
</gene>
<dbReference type="Pfam" id="PF12796">
    <property type="entry name" value="Ank_2"/>
    <property type="match status" value="1"/>
</dbReference>
<dbReference type="PROSITE" id="PS50088">
    <property type="entry name" value="ANK_REPEAT"/>
    <property type="match status" value="4"/>
</dbReference>
<dbReference type="SUPFAM" id="SSF52540">
    <property type="entry name" value="P-loop containing nucleoside triphosphate hydrolases"/>
    <property type="match status" value="1"/>
</dbReference>
<dbReference type="Pfam" id="PF00023">
    <property type="entry name" value="Ank"/>
    <property type="match status" value="1"/>
</dbReference>
<dbReference type="PANTHER" id="PTHR24173">
    <property type="entry name" value="ANKYRIN REPEAT CONTAINING"/>
    <property type="match status" value="1"/>
</dbReference>
<feature type="domain" description="NACHT" evidence="5">
    <location>
        <begin position="62"/>
        <end position="208"/>
    </location>
</feature>
<sequence length="1493" mass="167558">MAKHDRPTGPSDPADLEILNAFNSKVNYAIQKDRNKSCAPGTGDWFFHHPLYEEMQNARGPRLLFVTAEAGGGKSTVMKTLVDRLLERSEPVLAAYFFFKDDADDLRSYGKALSSLIYQLLVQEKKLVEYAREVHQRYGDGLKNDTKAMLELLSVLSQKAEKDVYCVLDAVDECEAIDRNQLLADLKSLFSTTDNSASRLKIVVSSRPYQDENHPYADLLATPSDMIGHLAGENAKVQSEIFKVIQFKVQKLVEERELDHATKTMMVEKLFEQNRHTRSFLAVQMAFELLDSHHRMHKGAGERTVSTILSEIPQSLGSRFDALLDRSANKEHTWRLLCVILAARKTLKIDEFKVIYAITEPRDSSVSKAQSYDDLELPSDDDGFKRLVRSRCGLFITFVKNSVHLFHQTAREYLIERMDRSAEYMSPLFLQETSGLATSDKPPWKGSISLSDANRVCASMCLDILSFAVPKKLPFEIFDNMEAGNKIEEDFQDNYKEGFTGFISTRPFFTYAACNWHEHISLAGDSGFQLLKKESYSDIFDISKPKFWAWFLTLADCVCSRTVKKRPPVSQIWSKDNADVPNELGGFLRENCLKKIFPMDEKLRALLDLSEERFVSGQTAHQDQITWKTSEGFHFIDRFHLANGDYEYTSSGRAVEAFEKGDAERASVLLAKVPHHTLIWTAITTGAPSALRGALASSKDLSWLQIVPDHILYKRKKTWGWSSWNGKDLRKSREGGWKGECPPSFVVMLRVSMLDASIPVFAALADWIDRQVEKQLFAQQLWQAGGFIIPTLSPRLVASGASIDSNVWEDGTTGLHVACSFWMHDAIQSLVQNGADPARLTPKGYNALHCFFQHTKMPRNTYETNTESEQATYFFNKSRINKSIDAITTGNFSKESLLSRQCHQGFTPLMCGVRSTRSSGTAIKRILDHGAAPDQQDEKGRTALMYFFFDGEEFVDKDTSILKHLLHAGANPLALDMSGNSALSYWATTTASVNLDYLSAGFNTYNKSFHALANYGSLSFQDLAAELNRVKVPLVIASRLGNAQLCSALLAGGADPNQKGDAYASFFRGRRGNDPDEEPKENESTVEWNPLLTALQCRAYKTAAMLIEHGADINFELRKRKRRRHNRYNFVQGGGTPLHLAIAARDKDWVGTSNRLNLSHHGGDNSACFFHGGVSHDMDHALKDLVLLQMQYYKDPRDEDEEDSNPECEIRRDIYANDNRGANLLPYDHKQGVLSVPSNQRLAEIVTGTSSLKQQREGLVRYMLSKGASSNACTVRRMSLLMLAVKENLLSIVEILLEYGADPNVAEVGGATPLMVATIHNEPAIVERLLRSGANPNAQLDVKDPDKCKCRAFIHWGSSSHGACDAPYTALALAVAWEYKEVVELLLKHGADPNLKITHHAHGRLPSKQDMQRRKGSSCSSDDESDPEPEEWKGCISVGTALTWAKAEIREMLLSHGARSVEEDVTRECDCIIEPQPERRPWVFSDDDEIEED</sequence>
<evidence type="ECO:0000256" key="3">
    <source>
        <dbReference type="PROSITE-ProRule" id="PRU00023"/>
    </source>
</evidence>
<evidence type="ECO:0000256" key="4">
    <source>
        <dbReference type="SAM" id="MobiDB-lite"/>
    </source>
</evidence>
<feature type="repeat" description="ANK" evidence="3">
    <location>
        <begin position="1276"/>
        <end position="1308"/>
    </location>
</feature>
<dbReference type="InterPro" id="IPR036770">
    <property type="entry name" value="Ankyrin_rpt-contain_sf"/>
</dbReference>
<organism evidence="6">
    <name type="scientific">Bionectria ochroleuca</name>
    <name type="common">Gliocladium roseum</name>
    <dbReference type="NCBI Taxonomy" id="29856"/>
    <lineage>
        <taxon>Eukaryota</taxon>
        <taxon>Fungi</taxon>
        <taxon>Dikarya</taxon>
        <taxon>Ascomycota</taxon>
        <taxon>Pezizomycotina</taxon>
        <taxon>Sordariomycetes</taxon>
        <taxon>Hypocreomycetidae</taxon>
        <taxon>Hypocreales</taxon>
        <taxon>Bionectriaceae</taxon>
        <taxon>Clonostachys</taxon>
    </lineage>
</organism>
<feature type="region of interest" description="Disordered" evidence="4">
    <location>
        <begin position="1402"/>
        <end position="1432"/>
    </location>
</feature>
<dbReference type="SUPFAM" id="SSF48403">
    <property type="entry name" value="Ankyrin repeat"/>
    <property type="match status" value="3"/>
</dbReference>
<keyword evidence="1" id="KW-0677">Repeat</keyword>
<evidence type="ECO:0000259" key="5">
    <source>
        <dbReference type="PROSITE" id="PS50837"/>
    </source>
</evidence>
<dbReference type="PROSITE" id="PS50297">
    <property type="entry name" value="ANK_REP_REGION"/>
    <property type="match status" value="4"/>
</dbReference>